<accession>A0ABT2A018</accession>
<keyword evidence="2" id="KW-1185">Reference proteome</keyword>
<comment type="caution">
    <text evidence="1">The sequence shown here is derived from an EMBL/GenBank/DDBJ whole genome shotgun (WGS) entry which is preliminary data.</text>
</comment>
<dbReference type="RefSeq" id="WP_258819960.1">
    <property type="nucleotide sequence ID" value="NZ_JANUGW010000035.1"/>
</dbReference>
<name>A0ABT2A018_9BURK</name>
<organism evidence="1 2">
    <name type="scientific">Massilia pinisoli</name>
    <dbReference type="NCBI Taxonomy" id="1772194"/>
    <lineage>
        <taxon>Bacteria</taxon>
        <taxon>Pseudomonadati</taxon>
        <taxon>Pseudomonadota</taxon>
        <taxon>Betaproteobacteria</taxon>
        <taxon>Burkholderiales</taxon>
        <taxon>Oxalobacteraceae</taxon>
        <taxon>Telluria group</taxon>
        <taxon>Massilia</taxon>
    </lineage>
</organism>
<sequence>MFDAFAALETPKYVAMHVELHNVRLLDVVPGTDIYQTLTIEYQGETRTVVGGGQWSDERSRRDVGKVGYLVRAASISTAAMPAGACYFRPYLDQSLRRVPELDDLRGRRDPNGRVVETVGWWCESKPRGFLAPANLVPGENGRFIPDETIAITVRIPPEFVRECRAVQRSPEEVLHGFVGDLAGISNYVSKPRADKFGSNGSDERRYAEQWLDRAYGMDRADVDALEADDAERAERQCDYDDLAALLDDYVSAGGTPSELLNAVERLVASRAHSE</sequence>
<reference evidence="1 2" key="1">
    <citation type="submission" date="2022-08" db="EMBL/GenBank/DDBJ databases">
        <title>Reclassification of Massilia species as members of the genera Telluria, Duganella, Pseudoduganella, Mokoshia gen. nov. and Zemynaea gen. nov. using orthogonal and non-orthogonal genome-based approaches.</title>
        <authorList>
            <person name="Bowman J.P."/>
        </authorList>
    </citation>
    <scope>NUCLEOTIDE SEQUENCE [LARGE SCALE GENOMIC DNA]</scope>
    <source>
        <strain evidence="1 2">JCM 31316</strain>
    </source>
</reference>
<gene>
    <name evidence="1" type="ORF">NX784_28035</name>
</gene>
<proteinExistence type="predicted"/>
<dbReference type="Proteomes" id="UP001204151">
    <property type="component" value="Unassembled WGS sequence"/>
</dbReference>
<dbReference type="EMBL" id="JANUGW010000035">
    <property type="protein sequence ID" value="MCS0585436.1"/>
    <property type="molecule type" value="Genomic_DNA"/>
</dbReference>
<evidence type="ECO:0000313" key="1">
    <source>
        <dbReference type="EMBL" id="MCS0585436.1"/>
    </source>
</evidence>
<protein>
    <submittedName>
        <fullName evidence="1">Uncharacterized protein</fullName>
    </submittedName>
</protein>
<evidence type="ECO:0000313" key="2">
    <source>
        <dbReference type="Proteomes" id="UP001204151"/>
    </source>
</evidence>